<sequence length="120" mass="13311">MVKKNSFYQPDRGDLVWLDFDPQAGTEQAGRRPAIVLSPQNFNIATGLAIFCPITNQGKGSSFEVPLPRGAGFTGFVLTDHFRSLDWIARSVEFHSKADKATMWEVLGRVEAILCLDLDP</sequence>
<name>A0ABS1SAQ4_9RHOB</name>
<dbReference type="InterPro" id="IPR003477">
    <property type="entry name" value="PemK-like"/>
</dbReference>
<proteinExistence type="predicted"/>
<gene>
    <name evidence="1" type="ORF">JL111_20475</name>
</gene>
<dbReference type="RefSeq" id="WP_191313320.1">
    <property type="nucleotide sequence ID" value="NZ_BNCL01000058.1"/>
</dbReference>
<evidence type="ECO:0000313" key="1">
    <source>
        <dbReference type="EMBL" id="MBL3675828.1"/>
    </source>
</evidence>
<keyword evidence="2" id="KW-1185">Reference proteome</keyword>
<dbReference type="SUPFAM" id="SSF50118">
    <property type="entry name" value="Cell growth inhibitor/plasmid maintenance toxic component"/>
    <property type="match status" value="1"/>
</dbReference>
<dbReference type="EMBL" id="JAESHT010000057">
    <property type="protein sequence ID" value="MBL3675828.1"/>
    <property type="molecule type" value="Genomic_DNA"/>
</dbReference>
<dbReference type="PANTHER" id="PTHR33988:SF3">
    <property type="entry name" value="ENDORIBONUCLEASE TOXIN CHPB-RELATED"/>
    <property type="match status" value="1"/>
</dbReference>
<comment type="caution">
    <text evidence="1">The sequence shown here is derived from an EMBL/GenBank/DDBJ whole genome shotgun (WGS) entry which is preliminary data.</text>
</comment>
<dbReference type="PANTHER" id="PTHR33988">
    <property type="entry name" value="ENDORIBONUCLEASE MAZF-RELATED"/>
    <property type="match status" value="1"/>
</dbReference>
<reference evidence="1 2" key="1">
    <citation type="submission" date="2021-01" db="EMBL/GenBank/DDBJ databases">
        <title>011410 draft genome.</title>
        <authorList>
            <person name="Lang L."/>
        </authorList>
    </citation>
    <scope>NUCLEOTIDE SEQUENCE [LARGE SCALE GENOMIC DNA]</scope>
    <source>
        <strain evidence="1 2">KCTC 42845</strain>
    </source>
</reference>
<dbReference type="Gene3D" id="2.30.30.110">
    <property type="match status" value="1"/>
</dbReference>
<protein>
    <submittedName>
        <fullName evidence="1">Type II toxin-antitoxin system PemK/MazF family toxin</fullName>
    </submittedName>
</protein>
<dbReference type="Pfam" id="PF02452">
    <property type="entry name" value="PemK_toxin"/>
    <property type="match status" value="1"/>
</dbReference>
<evidence type="ECO:0000313" key="2">
    <source>
        <dbReference type="Proteomes" id="UP000644749"/>
    </source>
</evidence>
<dbReference type="InterPro" id="IPR011067">
    <property type="entry name" value="Plasmid_toxin/cell-grow_inhib"/>
</dbReference>
<dbReference type="Proteomes" id="UP000644749">
    <property type="component" value="Unassembled WGS sequence"/>
</dbReference>
<organism evidence="1 2">
    <name type="scientific">Paracoccus aerius</name>
    <dbReference type="NCBI Taxonomy" id="1915382"/>
    <lineage>
        <taxon>Bacteria</taxon>
        <taxon>Pseudomonadati</taxon>
        <taxon>Pseudomonadota</taxon>
        <taxon>Alphaproteobacteria</taxon>
        <taxon>Rhodobacterales</taxon>
        <taxon>Paracoccaceae</taxon>
        <taxon>Paracoccus</taxon>
    </lineage>
</organism>
<accession>A0ABS1SAQ4</accession>